<dbReference type="PANTHER" id="PTHR12592">
    <property type="entry name" value="ATP-DEPENDENT (S)-NAD(P)H-HYDRATE DEHYDRATASE FAMILY MEMBER"/>
    <property type="match status" value="1"/>
</dbReference>
<keyword evidence="6 8" id="KW-0456">Lyase</keyword>
<dbReference type="Gene3D" id="3.40.1190.20">
    <property type="match status" value="1"/>
</dbReference>
<feature type="binding site" evidence="8">
    <location>
        <position position="217"/>
    </location>
    <ligand>
        <name>(6S)-NADPHX</name>
        <dbReference type="ChEBI" id="CHEBI:64076"/>
    </ligand>
</feature>
<dbReference type="HAMAP" id="MF_01965">
    <property type="entry name" value="NADHX_dehydratase"/>
    <property type="match status" value="1"/>
</dbReference>
<dbReference type="AlphaFoldDB" id="A0A1E4TGT8"/>
<dbReference type="OrthoDB" id="8110916at2759"/>
<dbReference type="InterPro" id="IPR000631">
    <property type="entry name" value="CARKD"/>
</dbReference>
<dbReference type="GO" id="GO:0005737">
    <property type="term" value="C:cytoplasm"/>
    <property type="evidence" value="ECO:0007669"/>
    <property type="project" value="UniProtKB-SubCell"/>
</dbReference>
<evidence type="ECO:0000256" key="7">
    <source>
        <dbReference type="ARBA" id="ARBA00047472"/>
    </source>
</evidence>
<comment type="catalytic activity">
    <reaction evidence="7 8">
        <text>(6S)-NADPHX + ATP = ADP + phosphate + NADPH + H(+)</text>
        <dbReference type="Rhea" id="RHEA:32231"/>
        <dbReference type="ChEBI" id="CHEBI:15378"/>
        <dbReference type="ChEBI" id="CHEBI:30616"/>
        <dbReference type="ChEBI" id="CHEBI:43474"/>
        <dbReference type="ChEBI" id="CHEBI:57783"/>
        <dbReference type="ChEBI" id="CHEBI:64076"/>
        <dbReference type="ChEBI" id="CHEBI:456216"/>
        <dbReference type="EC" id="4.2.1.93"/>
    </reaction>
</comment>
<dbReference type="GO" id="GO:0005524">
    <property type="term" value="F:ATP binding"/>
    <property type="evidence" value="ECO:0007669"/>
    <property type="project" value="UniProtKB-KW"/>
</dbReference>
<dbReference type="InterPro" id="IPR029056">
    <property type="entry name" value="Ribokinase-like"/>
</dbReference>
<evidence type="ECO:0000256" key="5">
    <source>
        <dbReference type="ARBA" id="ARBA00023027"/>
    </source>
</evidence>
<evidence type="ECO:0000256" key="2">
    <source>
        <dbReference type="ARBA" id="ARBA00022741"/>
    </source>
</evidence>
<comment type="cofactor">
    <cofactor evidence="8">
        <name>Mg(2+)</name>
        <dbReference type="ChEBI" id="CHEBI:18420"/>
    </cofactor>
</comment>
<reference evidence="11" key="1">
    <citation type="submission" date="2016-02" db="EMBL/GenBank/DDBJ databases">
        <title>Comparative genomics of biotechnologically important yeasts.</title>
        <authorList>
            <consortium name="DOE Joint Genome Institute"/>
            <person name="Riley R."/>
            <person name="Haridas S."/>
            <person name="Wolfe K.H."/>
            <person name="Lopes M.R."/>
            <person name="Hittinger C.T."/>
            <person name="Goker M."/>
            <person name="Salamov A."/>
            <person name="Wisecaver J."/>
            <person name="Long T.M."/>
            <person name="Aerts A.L."/>
            <person name="Barry K."/>
            <person name="Choi C."/>
            <person name="Clum A."/>
            <person name="Coughlan A.Y."/>
            <person name="Deshpande S."/>
            <person name="Douglass A.P."/>
            <person name="Hanson S.J."/>
            <person name="Klenk H.-P."/>
            <person name="Labutti K."/>
            <person name="Lapidus A."/>
            <person name="Lindquist E."/>
            <person name="Lipzen A."/>
            <person name="Meier-Kolthoff J.P."/>
            <person name="Ohm R.A."/>
            <person name="Otillar R.P."/>
            <person name="Pangilinan J."/>
            <person name="Peng Y."/>
            <person name="Rokas A."/>
            <person name="Rosa C.A."/>
            <person name="Scheuner C."/>
            <person name="Sibirny A.A."/>
            <person name="Slot J.C."/>
            <person name="Stielow J.B."/>
            <person name="Sun H."/>
            <person name="Kurtzman C.P."/>
            <person name="Blackwell M."/>
            <person name="Jeffries T.W."/>
            <person name="Grigoriev I.V."/>
        </authorList>
    </citation>
    <scope>NUCLEOTIDE SEQUENCE [LARGE SCALE GENOMIC DNA]</scope>
    <source>
        <strain evidence="11">NRRL Y-17796</strain>
    </source>
</reference>
<sequence length="298" mass="32248">MHYGNTAAKRIIPPLKKSFHKGQAGRIAVFGGSKDYTGAPYFSAMAATLLGADLSHVICSPEAAPVIKTYSPDLMVHPSITDFDSVLDRIHVLVVGPGLGRDPEMQNAAAQCIAAAKSRNLPLVVDADGLWLIQNQPEIIKGYSRAVLTPNVMEFQRLLDASGIYKNGNTDLQVLSNHLGVTIVQKGECDLIAYPGFAETVEVTTRGSPRRAGGQGDILSGCIATMLAWREAYHNNLWEHKNDLSDMDTELLALYGACSIVRRASSLAFETRFRAMQASDVLAKIGESYNSIFGAPRL</sequence>
<dbReference type="FunFam" id="3.40.1190.20:FF:000023">
    <property type="entry name" value="ATP-dependent (S)-NAD(P)H-hydrate dehydratase"/>
    <property type="match status" value="1"/>
</dbReference>
<keyword evidence="2 8" id="KW-0547">Nucleotide-binding</keyword>
<keyword evidence="8" id="KW-0963">Cytoplasm</keyword>
<dbReference type="Pfam" id="PF01256">
    <property type="entry name" value="Carb_kinase"/>
    <property type="match status" value="1"/>
</dbReference>
<keyword evidence="1 8" id="KW-0597">Phosphoprotein</keyword>
<dbReference type="PROSITE" id="PS51383">
    <property type="entry name" value="YJEF_C_3"/>
    <property type="match status" value="1"/>
</dbReference>
<protein>
    <recommendedName>
        <fullName evidence="8">ATP-dependent (S)-NAD(P)H-hydrate dehydratase</fullName>
        <ecNumber evidence="8">4.2.1.93</ecNumber>
    </recommendedName>
    <alternativeName>
        <fullName evidence="8">ATP-dependent NAD(P)HX dehydratase</fullName>
    </alternativeName>
</protein>
<dbReference type="SUPFAM" id="SSF53613">
    <property type="entry name" value="Ribokinase-like"/>
    <property type="match status" value="1"/>
</dbReference>
<dbReference type="GO" id="GO:0046496">
    <property type="term" value="P:nicotinamide nucleotide metabolic process"/>
    <property type="evidence" value="ECO:0007669"/>
    <property type="project" value="UniProtKB-UniRule"/>
</dbReference>
<comment type="subcellular location">
    <subcellularLocation>
        <location evidence="8">Cytoplasm</location>
    </subcellularLocation>
</comment>
<feature type="binding site" evidence="8">
    <location>
        <begin position="151"/>
        <end position="157"/>
    </location>
    <ligand>
        <name>(6S)-NADPHX</name>
        <dbReference type="ChEBI" id="CHEBI:64076"/>
    </ligand>
</feature>
<dbReference type="EC" id="4.2.1.93" evidence="8"/>
<feature type="binding site" evidence="8">
    <location>
        <begin position="186"/>
        <end position="190"/>
    </location>
    <ligand>
        <name>ATP</name>
        <dbReference type="ChEBI" id="CHEBI:30616"/>
    </ligand>
</feature>
<comment type="function">
    <text evidence="8">Catalyzes the dehydration of the S-form of NAD(P)HX at the expense of ATP, which is converted to ADP. Together with NAD(P)HX epimerase, which catalyzes the epimerization of the S- and R-forms, the enzyme allows the repair of both epimers of NAD(P)HX, a damaged form of NAD(P)H that is a result of enzymatic or heat-dependent hydration.</text>
</comment>
<comment type="catalytic activity">
    <reaction evidence="8">
        <text>(6S)-NADHX + ATP = ADP + phosphate + NADH + H(+)</text>
        <dbReference type="Rhea" id="RHEA:19017"/>
        <dbReference type="ChEBI" id="CHEBI:15378"/>
        <dbReference type="ChEBI" id="CHEBI:30616"/>
        <dbReference type="ChEBI" id="CHEBI:43474"/>
        <dbReference type="ChEBI" id="CHEBI:57945"/>
        <dbReference type="ChEBI" id="CHEBI:64074"/>
        <dbReference type="ChEBI" id="CHEBI:456216"/>
        <dbReference type="EC" id="4.2.1.93"/>
    </reaction>
</comment>
<evidence type="ECO:0000256" key="3">
    <source>
        <dbReference type="ARBA" id="ARBA00022840"/>
    </source>
</evidence>
<dbReference type="NCBIfam" id="TIGR00196">
    <property type="entry name" value="yjeF_cterm"/>
    <property type="match status" value="1"/>
</dbReference>
<gene>
    <name evidence="10" type="ORF">CANCADRAFT_2704</name>
</gene>
<dbReference type="Proteomes" id="UP000095023">
    <property type="component" value="Unassembled WGS sequence"/>
</dbReference>
<evidence type="ECO:0000256" key="8">
    <source>
        <dbReference type="HAMAP-Rule" id="MF_03157"/>
    </source>
</evidence>
<evidence type="ECO:0000256" key="4">
    <source>
        <dbReference type="ARBA" id="ARBA00022857"/>
    </source>
</evidence>
<organism evidence="10 11">
    <name type="scientific">Tortispora caseinolytica NRRL Y-17796</name>
    <dbReference type="NCBI Taxonomy" id="767744"/>
    <lineage>
        <taxon>Eukaryota</taxon>
        <taxon>Fungi</taxon>
        <taxon>Dikarya</taxon>
        <taxon>Ascomycota</taxon>
        <taxon>Saccharomycotina</taxon>
        <taxon>Trigonopsidomycetes</taxon>
        <taxon>Trigonopsidales</taxon>
        <taxon>Trigonopsidaceae</taxon>
        <taxon>Tortispora</taxon>
    </lineage>
</organism>
<proteinExistence type="inferred from homology"/>
<accession>A0A1E4TGT8</accession>
<keyword evidence="5 8" id="KW-0520">NAD</keyword>
<feature type="binding site" evidence="8">
    <location>
        <position position="98"/>
    </location>
    <ligand>
        <name>(6S)-NADPHX</name>
        <dbReference type="ChEBI" id="CHEBI:64076"/>
    </ligand>
</feature>
<dbReference type="CDD" id="cd01171">
    <property type="entry name" value="YXKO-related"/>
    <property type="match status" value="1"/>
</dbReference>
<evidence type="ECO:0000256" key="1">
    <source>
        <dbReference type="ARBA" id="ARBA00022553"/>
    </source>
</evidence>
<dbReference type="GO" id="GO:0110051">
    <property type="term" value="P:metabolite repair"/>
    <property type="evidence" value="ECO:0007669"/>
    <property type="project" value="TreeGrafter"/>
</dbReference>
<dbReference type="EMBL" id="KV453842">
    <property type="protein sequence ID" value="ODV90982.1"/>
    <property type="molecule type" value="Genomic_DNA"/>
</dbReference>
<comment type="similarity">
    <text evidence="8">Belongs to the NnrD/CARKD family.</text>
</comment>
<dbReference type="GO" id="GO:0047453">
    <property type="term" value="F:ATP-dependent NAD(P)H-hydrate dehydratase activity"/>
    <property type="evidence" value="ECO:0007669"/>
    <property type="project" value="UniProtKB-UniRule"/>
</dbReference>
<feature type="domain" description="YjeF C-terminal" evidence="9">
    <location>
        <begin position="4"/>
        <end position="292"/>
    </location>
</feature>
<keyword evidence="11" id="KW-1185">Reference proteome</keyword>
<evidence type="ECO:0000313" key="10">
    <source>
        <dbReference type="EMBL" id="ODV90982.1"/>
    </source>
</evidence>
<evidence type="ECO:0000259" key="9">
    <source>
        <dbReference type="PROSITE" id="PS51383"/>
    </source>
</evidence>
<feature type="binding site" evidence="8">
    <location>
        <begin position="207"/>
        <end position="216"/>
    </location>
    <ligand>
        <name>ATP</name>
        <dbReference type="ChEBI" id="CHEBI:30616"/>
    </ligand>
</feature>
<dbReference type="PANTHER" id="PTHR12592:SF0">
    <property type="entry name" value="ATP-DEPENDENT (S)-NAD(P)H-HYDRATE DEHYDRATASE"/>
    <property type="match status" value="1"/>
</dbReference>
<name>A0A1E4TGT8_9ASCO</name>
<keyword evidence="4" id="KW-0521">NADP</keyword>
<evidence type="ECO:0000256" key="6">
    <source>
        <dbReference type="ARBA" id="ARBA00023239"/>
    </source>
</evidence>
<evidence type="ECO:0000313" key="11">
    <source>
        <dbReference type="Proteomes" id="UP000095023"/>
    </source>
</evidence>
<keyword evidence="3 8" id="KW-0067">ATP-binding</keyword>